<dbReference type="Pfam" id="PF12079">
    <property type="entry name" value="DUF3558"/>
    <property type="match status" value="1"/>
</dbReference>
<dbReference type="InterPro" id="IPR024520">
    <property type="entry name" value="DUF3558"/>
</dbReference>
<keyword evidence="1" id="KW-0732">Signal</keyword>
<evidence type="ECO:0008006" key="4">
    <source>
        <dbReference type="Google" id="ProtNLM"/>
    </source>
</evidence>
<feature type="chain" id="PRO_5045511109" description="DUF3558 domain-containing protein" evidence="1">
    <location>
        <begin position="22"/>
        <end position="185"/>
    </location>
</feature>
<comment type="caution">
    <text evidence="2">The sequence shown here is derived from an EMBL/GenBank/DDBJ whole genome shotgun (WGS) entry which is preliminary data.</text>
</comment>
<accession>A0ABP5UK70</accession>
<keyword evidence="3" id="KW-1185">Reference proteome</keyword>
<gene>
    <name evidence="2" type="ORF">GCM10010170_091050</name>
</gene>
<organism evidence="2 3">
    <name type="scientific">Dactylosporangium salmoneum</name>
    <dbReference type="NCBI Taxonomy" id="53361"/>
    <lineage>
        <taxon>Bacteria</taxon>
        <taxon>Bacillati</taxon>
        <taxon>Actinomycetota</taxon>
        <taxon>Actinomycetes</taxon>
        <taxon>Micromonosporales</taxon>
        <taxon>Micromonosporaceae</taxon>
        <taxon>Dactylosporangium</taxon>
    </lineage>
</organism>
<dbReference type="PROSITE" id="PS51257">
    <property type="entry name" value="PROKAR_LIPOPROTEIN"/>
    <property type="match status" value="1"/>
</dbReference>
<protein>
    <recommendedName>
        <fullName evidence="4">DUF3558 domain-containing protein</fullName>
    </recommendedName>
</protein>
<name>A0ABP5UK70_9ACTN</name>
<evidence type="ECO:0000256" key="1">
    <source>
        <dbReference type="SAM" id="SignalP"/>
    </source>
</evidence>
<feature type="signal peptide" evidence="1">
    <location>
        <begin position="1"/>
        <end position="21"/>
    </location>
</feature>
<dbReference type="RefSeq" id="WP_344618922.1">
    <property type="nucleotide sequence ID" value="NZ_BAAARV010000093.1"/>
</dbReference>
<evidence type="ECO:0000313" key="3">
    <source>
        <dbReference type="Proteomes" id="UP001501444"/>
    </source>
</evidence>
<dbReference type="Proteomes" id="UP001501444">
    <property type="component" value="Unassembled WGS sequence"/>
</dbReference>
<proteinExistence type="predicted"/>
<reference evidence="3" key="1">
    <citation type="journal article" date="2019" name="Int. J. Syst. Evol. Microbiol.">
        <title>The Global Catalogue of Microorganisms (GCM) 10K type strain sequencing project: providing services to taxonomists for standard genome sequencing and annotation.</title>
        <authorList>
            <consortium name="The Broad Institute Genomics Platform"/>
            <consortium name="The Broad Institute Genome Sequencing Center for Infectious Disease"/>
            <person name="Wu L."/>
            <person name="Ma J."/>
        </authorList>
    </citation>
    <scope>NUCLEOTIDE SEQUENCE [LARGE SCALE GENOMIC DNA]</scope>
    <source>
        <strain evidence="3">JCM 3272</strain>
    </source>
</reference>
<sequence>MQPRYLAPVLAALALTGCARGATTVSAPAPSAAPTTASAAASAAAPAPSHASAAASPSHAPAPLPDICKLLTKAEVTGLTGEQVTLMTDDGGNSPTSRYCQWQLSQGQLTITVSLETRENFDIRNRQATSVAGVGAAAYSLSGHLFVWEDGRDVDVYATPKSSDAANLAVERRAAAEVLPRLAGR</sequence>
<evidence type="ECO:0000313" key="2">
    <source>
        <dbReference type="EMBL" id="GAA2382668.1"/>
    </source>
</evidence>
<dbReference type="EMBL" id="BAAARV010000093">
    <property type="protein sequence ID" value="GAA2382668.1"/>
    <property type="molecule type" value="Genomic_DNA"/>
</dbReference>